<name>A0A556TQ25_BAGYA</name>
<sequence length="579" mass="65022">MFSVTLSEQQQKNLAKNLEFFSENLWETLPEKWQKALQDLSSHQVADLLLERDPKDRVYPSVWPLSLLALRATAHALSFPRMSPGHQSKNTVKPDEFNSNSSQSSVLGHIFRKHVKPKKQHEIRKLGMLVKQLCDQTHCSRVVDVGSGQGHLTRFLSFGLGLEVTAVEADPNLVSMASKFDEQLLLTMAKECHKMGITHATLVSAPRHIVSWVNPGDTWKSFLQQLQKRKTNSESYLGPCKKSQQVSMTSDKECELERDLICRSQHLCPVAQECSSVAYDDKNPAKSILKHNKQEINDSVSQSVTAEHRPQAGFEWILSLQSQTCSTLKEPACSDFVLTGLHACGDLSATLLRHFANCPHVQGITSVACCYMKITTEENPTPPGVILPSLSDNTNDHKVSTSEYGYPMSEWVRQLHGHELSYKAREGACHAFEDYLHRLRDESSLLKTHCYRAALECIIRAERPQLRRAGIQTIKKAHMLPFAEYACLGLTRVGLPADLTFNPATVQGLLDQQGRVVVYFSLALLLAPVVETLVLLDRMLYLQERGFHSQLIPLFDPALSPRNLVLVAVKPKEDEKQVM</sequence>
<dbReference type="InterPro" id="IPR025714">
    <property type="entry name" value="Methyltranfer_dom"/>
</dbReference>
<dbReference type="GO" id="GO:0000179">
    <property type="term" value="F:rRNA (adenine-N6,N6-)-dimethyltransferase activity"/>
    <property type="evidence" value="ECO:0007669"/>
    <property type="project" value="InterPro"/>
</dbReference>
<dbReference type="OrthoDB" id="5875367at2759"/>
<dbReference type="EMBL" id="VCAZ01000010">
    <property type="protein sequence ID" value="TSK34796.1"/>
    <property type="molecule type" value="Genomic_DNA"/>
</dbReference>
<dbReference type="CDD" id="cd02440">
    <property type="entry name" value="AdoMet_MTases"/>
    <property type="match status" value="1"/>
</dbReference>
<accession>A0A556TQ25</accession>
<feature type="domain" description="Methyltransferase" evidence="2">
    <location>
        <begin position="118"/>
        <end position="376"/>
    </location>
</feature>
<dbReference type="PANTHER" id="PTHR12496:SF2">
    <property type="entry name" value="METHYLTRANSFERASE-LIKE PROTEIN 25B"/>
    <property type="match status" value="1"/>
</dbReference>
<dbReference type="Proteomes" id="UP000319801">
    <property type="component" value="Unassembled WGS sequence"/>
</dbReference>
<dbReference type="InterPro" id="IPR020596">
    <property type="entry name" value="rRNA_Ade_Mease_Trfase_CS"/>
</dbReference>
<dbReference type="Pfam" id="PF13679">
    <property type="entry name" value="Methyltransf_32"/>
    <property type="match status" value="1"/>
</dbReference>
<evidence type="ECO:0000313" key="4">
    <source>
        <dbReference type="Proteomes" id="UP000319801"/>
    </source>
</evidence>
<evidence type="ECO:0000313" key="3">
    <source>
        <dbReference type="EMBL" id="TSK34796.1"/>
    </source>
</evidence>
<dbReference type="PANTHER" id="PTHR12496">
    <property type="entry name" value="CGI-41 METHYLTRANSFERASE"/>
    <property type="match status" value="1"/>
</dbReference>
<comment type="caution">
    <text evidence="3">The sequence shown here is derived from an EMBL/GenBank/DDBJ whole genome shotgun (WGS) entry which is preliminary data.</text>
</comment>
<gene>
    <name evidence="3" type="ORF">Baya_4404</name>
</gene>
<feature type="compositionally biased region" description="Polar residues" evidence="1">
    <location>
        <begin position="85"/>
        <end position="103"/>
    </location>
</feature>
<dbReference type="SUPFAM" id="SSF53335">
    <property type="entry name" value="S-adenosyl-L-methionine-dependent methyltransferases"/>
    <property type="match status" value="1"/>
</dbReference>
<dbReference type="PROSITE" id="PS01131">
    <property type="entry name" value="RRNA_A_DIMETH"/>
    <property type="match status" value="1"/>
</dbReference>
<dbReference type="Gene3D" id="3.40.50.150">
    <property type="entry name" value="Vaccinia Virus protein VP39"/>
    <property type="match status" value="1"/>
</dbReference>
<dbReference type="InterPro" id="IPR052220">
    <property type="entry name" value="METTL25"/>
</dbReference>
<organism evidence="3 4">
    <name type="scientific">Bagarius yarrelli</name>
    <name type="common">Goonch</name>
    <name type="synonym">Bagrus yarrelli</name>
    <dbReference type="NCBI Taxonomy" id="175774"/>
    <lineage>
        <taxon>Eukaryota</taxon>
        <taxon>Metazoa</taxon>
        <taxon>Chordata</taxon>
        <taxon>Craniata</taxon>
        <taxon>Vertebrata</taxon>
        <taxon>Euteleostomi</taxon>
        <taxon>Actinopterygii</taxon>
        <taxon>Neopterygii</taxon>
        <taxon>Teleostei</taxon>
        <taxon>Ostariophysi</taxon>
        <taxon>Siluriformes</taxon>
        <taxon>Sisoridae</taxon>
        <taxon>Sisorinae</taxon>
        <taxon>Bagarius</taxon>
    </lineage>
</organism>
<feature type="region of interest" description="Disordered" evidence="1">
    <location>
        <begin position="81"/>
        <end position="103"/>
    </location>
</feature>
<evidence type="ECO:0000256" key="1">
    <source>
        <dbReference type="SAM" id="MobiDB-lite"/>
    </source>
</evidence>
<keyword evidence="4" id="KW-1185">Reference proteome</keyword>
<dbReference type="AlphaFoldDB" id="A0A556TQ25"/>
<protein>
    <submittedName>
        <fullName evidence="3">Protein RRNAD1</fullName>
    </submittedName>
</protein>
<reference evidence="3 4" key="1">
    <citation type="journal article" date="2019" name="Genome Biol. Evol.">
        <title>Whole-Genome Sequencing of the Giant Devil Catfish, Bagarius yarrelli.</title>
        <authorList>
            <person name="Jiang W."/>
            <person name="Lv Y."/>
            <person name="Cheng L."/>
            <person name="Yang K."/>
            <person name="Chao B."/>
            <person name="Wang X."/>
            <person name="Li Y."/>
            <person name="Pan X."/>
            <person name="You X."/>
            <person name="Zhang Y."/>
            <person name="Yang J."/>
            <person name="Li J."/>
            <person name="Zhang X."/>
            <person name="Liu S."/>
            <person name="Sun C."/>
            <person name="Yang J."/>
            <person name="Shi Q."/>
        </authorList>
    </citation>
    <scope>NUCLEOTIDE SEQUENCE [LARGE SCALE GENOMIC DNA]</scope>
    <source>
        <strain evidence="3">JWS20170419001</strain>
        <tissue evidence="3">Muscle</tissue>
    </source>
</reference>
<dbReference type="InterPro" id="IPR029063">
    <property type="entry name" value="SAM-dependent_MTases_sf"/>
</dbReference>
<proteinExistence type="predicted"/>
<evidence type="ECO:0000259" key="2">
    <source>
        <dbReference type="Pfam" id="PF13679"/>
    </source>
</evidence>